<dbReference type="GO" id="GO:0003677">
    <property type="term" value="F:DNA binding"/>
    <property type="evidence" value="ECO:0007669"/>
    <property type="project" value="UniProtKB-KW"/>
</dbReference>
<accession>A0A0U2YZC8</accession>
<dbReference type="Gene3D" id="1.20.120.530">
    <property type="entry name" value="GntR ligand-binding domain-like"/>
    <property type="match status" value="1"/>
</dbReference>
<dbReference type="PROSITE" id="PS50949">
    <property type="entry name" value="HTH_GNTR"/>
    <property type="match status" value="1"/>
</dbReference>
<dbReference type="PANTHER" id="PTHR43537:SF5">
    <property type="entry name" value="UXU OPERON TRANSCRIPTIONAL REGULATOR"/>
    <property type="match status" value="1"/>
</dbReference>
<dbReference type="InterPro" id="IPR011711">
    <property type="entry name" value="GntR_C"/>
</dbReference>
<feature type="compositionally biased region" description="Low complexity" evidence="4">
    <location>
        <begin position="253"/>
        <end position="265"/>
    </location>
</feature>
<proteinExistence type="predicted"/>
<keyword evidence="1" id="KW-0805">Transcription regulation</keyword>
<evidence type="ECO:0000259" key="5">
    <source>
        <dbReference type="PROSITE" id="PS50949"/>
    </source>
</evidence>
<evidence type="ECO:0000313" key="8">
    <source>
        <dbReference type="Proteomes" id="UP000057181"/>
    </source>
</evidence>
<dbReference type="GO" id="GO:0003700">
    <property type="term" value="F:DNA-binding transcription factor activity"/>
    <property type="evidence" value="ECO:0007669"/>
    <property type="project" value="InterPro"/>
</dbReference>
<dbReference type="OrthoDB" id="3567645at2"/>
<dbReference type="InterPro" id="IPR008920">
    <property type="entry name" value="TF_FadR/GntR_C"/>
</dbReference>
<dbReference type="RefSeq" id="WP_058859513.1">
    <property type="nucleotide sequence ID" value="NZ_BJZR01000035.1"/>
</dbReference>
<evidence type="ECO:0000313" key="6">
    <source>
        <dbReference type="EMBL" id="ALU40833.1"/>
    </source>
</evidence>
<dbReference type="PRINTS" id="PR00035">
    <property type="entry name" value="HTHGNTR"/>
</dbReference>
<sequence length="265" mass="28493">MPAPSRTYTVVLDWLEDRLRSGGIAVGDKLPGERALAEEFGISRASVREAIRILDAMGLVRSSTGSGPNAGAIVISEPSAALAWALRMHVATRSLPVRDLVQTRLLLETQSAHEATAVPDGPERDAALGRAAELVAAMDDPGLPDEDFHARDAEFHVVLASLAGNVVVGTIMASLRQAMIGYVQETVAGLDDWPAVRRTLQEHHEAILAAFRDRRGEDAAAALREHITWFFGLRVEQEEQQRQGRAAREVRVRPSAGTPSASGGS</sequence>
<dbReference type="Pfam" id="PF07729">
    <property type="entry name" value="FCD"/>
    <property type="match status" value="1"/>
</dbReference>
<keyword evidence="3" id="KW-0804">Transcription</keyword>
<gene>
    <name evidence="6" type="ORF">AS188_14985</name>
    <name evidence="7" type="ORF">KFL01_15280</name>
</gene>
<keyword evidence="9" id="KW-1185">Reference proteome</keyword>
<dbReference type="Proteomes" id="UP000057181">
    <property type="component" value="Chromosome"/>
</dbReference>
<feature type="compositionally biased region" description="Basic and acidic residues" evidence="4">
    <location>
        <begin position="242"/>
        <end position="252"/>
    </location>
</feature>
<evidence type="ECO:0000256" key="2">
    <source>
        <dbReference type="ARBA" id="ARBA00023125"/>
    </source>
</evidence>
<dbReference type="AlphaFoldDB" id="A0A0U2YZC8"/>
<feature type="domain" description="HTH gntR-type" evidence="5">
    <location>
        <begin position="5"/>
        <end position="77"/>
    </location>
</feature>
<dbReference type="EMBL" id="CP013254">
    <property type="protein sequence ID" value="ALU40833.1"/>
    <property type="molecule type" value="Genomic_DNA"/>
</dbReference>
<dbReference type="CDD" id="cd07377">
    <property type="entry name" value="WHTH_GntR"/>
    <property type="match status" value="1"/>
</dbReference>
<dbReference type="Gene3D" id="1.10.10.10">
    <property type="entry name" value="Winged helix-like DNA-binding domain superfamily/Winged helix DNA-binding domain"/>
    <property type="match status" value="1"/>
</dbReference>
<evidence type="ECO:0000256" key="1">
    <source>
        <dbReference type="ARBA" id="ARBA00023015"/>
    </source>
</evidence>
<dbReference type="SUPFAM" id="SSF46785">
    <property type="entry name" value="Winged helix' DNA-binding domain"/>
    <property type="match status" value="1"/>
</dbReference>
<dbReference type="Pfam" id="PF00392">
    <property type="entry name" value="GntR"/>
    <property type="match status" value="1"/>
</dbReference>
<name>A0A0U2YZC8_9MICC</name>
<dbReference type="STRING" id="446860.AS188_14985"/>
<feature type="region of interest" description="Disordered" evidence="4">
    <location>
        <begin position="242"/>
        <end position="265"/>
    </location>
</feature>
<dbReference type="Proteomes" id="UP000321155">
    <property type="component" value="Unassembled WGS sequence"/>
</dbReference>
<evidence type="ECO:0000256" key="4">
    <source>
        <dbReference type="SAM" id="MobiDB-lite"/>
    </source>
</evidence>
<dbReference type="InterPro" id="IPR036388">
    <property type="entry name" value="WH-like_DNA-bd_sf"/>
</dbReference>
<dbReference type="SMART" id="SM00345">
    <property type="entry name" value="HTH_GNTR"/>
    <property type="match status" value="1"/>
</dbReference>
<evidence type="ECO:0000313" key="9">
    <source>
        <dbReference type="Proteomes" id="UP000321155"/>
    </source>
</evidence>
<keyword evidence="2" id="KW-0238">DNA-binding</keyword>
<evidence type="ECO:0000313" key="7">
    <source>
        <dbReference type="EMBL" id="GEO92222.1"/>
    </source>
</evidence>
<evidence type="ECO:0000256" key="3">
    <source>
        <dbReference type="ARBA" id="ARBA00023163"/>
    </source>
</evidence>
<dbReference type="PANTHER" id="PTHR43537">
    <property type="entry name" value="TRANSCRIPTIONAL REGULATOR, GNTR FAMILY"/>
    <property type="match status" value="1"/>
</dbReference>
<organism evidence="6 8">
    <name type="scientific">Kocuria flava</name>
    <dbReference type="NCBI Taxonomy" id="446860"/>
    <lineage>
        <taxon>Bacteria</taxon>
        <taxon>Bacillati</taxon>
        <taxon>Actinomycetota</taxon>
        <taxon>Actinomycetes</taxon>
        <taxon>Micrococcales</taxon>
        <taxon>Micrococcaceae</taxon>
        <taxon>Kocuria</taxon>
    </lineage>
</organism>
<protein>
    <submittedName>
        <fullName evidence="6">GntR family transcriptional regulator</fullName>
    </submittedName>
</protein>
<reference evidence="6 8" key="1">
    <citation type="submission" date="2015-11" db="EMBL/GenBank/DDBJ databases">
        <title>Complete Genome Sequence of Kocuria flava strain HO-9041.</title>
        <authorList>
            <person name="Zhou M."/>
            <person name="Dai J."/>
        </authorList>
    </citation>
    <scope>NUCLEOTIDE SEQUENCE [LARGE SCALE GENOMIC DNA]</scope>
    <source>
        <strain evidence="6 8">HO-9041</strain>
    </source>
</reference>
<dbReference type="EMBL" id="BJZR01000035">
    <property type="protein sequence ID" value="GEO92222.1"/>
    <property type="molecule type" value="Genomic_DNA"/>
</dbReference>
<reference evidence="7 9" key="2">
    <citation type="submission" date="2019-07" db="EMBL/GenBank/DDBJ databases">
        <title>Whole genome shotgun sequence of Kocuria flava NBRC 107626.</title>
        <authorList>
            <person name="Hosoyama A."/>
            <person name="Uohara A."/>
            <person name="Ohji S."/>
            <person name="Ichikawa N."/>
        </authorList>
    </citation>
    <scope>NUCLEOTIDE SEQUENCE [LARGE SCALE GENOMIC DNA]</scope>
    <source>
        <strain evidence="7 9">NBRC 107626</strain>
    </source>
</reference>
<dbReference type="InterPro" id="IPR000524">
    <property type="entry name" value="Tscrpt_reg_HTH_GntR"/>
</dbReference>
<dbReference type="SMART" id="SM00895">
    <property type="entry name" value="FCD"/>
    <property type="match status" value="1"/>
</dbReference>
<dbReference type="SUPFAM" id="SSF48008">
    <property type="entry name" value="GntR ligand-binding domain-like"/>
    <property type="match status" value="1"/>
</dbReference>
<dbReference type="KEGG" id="kfv:AS188_14985"/>
<dbReference type="InterPro" id="IPR036390">
    <property type="entry name" value="WH_DNA-bd_sf"/>
</dbReference>